<feature type="transmembrane region" description="Helical" evidence="1">
    <location>
        <begin position="112"/>
        <end position="132"/>
    </location>
</feature>
<gene>
    <name evidence="2" type="ORF">CKQ53_17645</name>
</gene>
<dbReference type="InterPro" id="IPR000462">
    <property type="entry name" value="CDP-OH_P_trans"/>
</dbReference>
<dbReference type="KEGG" id="lbq:CKQ53_17645"/>
<evidence type="ECO:0000313" key="3">
    <source>
        <dbReference type="Proteomes" id="UP000263881"/>
    </source>
</evidence>
<keyword evidence="3" id="KW-1185">Reference proteome</keyword>
<evidence type="ECO:0000313" key="2">
    <source>
        <dbReference type="EMBL" id="AXW88622.1"/>
    </source>
</evidence>
<dbReference type="GO" id="GO:0016020">
    <property type="term" value="C:membrane"/>
    <property type="evidence" value="ECO:0007669"/>
    <property type="project" value="InterPro"/>
</dbReference>
<keyword evidence="1" id="KW-1133">Transmembrane helix</keyword>
<accession>A0AAD0SIY6</accession>
<evidence type="ECO:0000256" key="1">
    <source>
        <dbReference type="SAM" id="Phobius"/>
    </source>
</evidence>
<keyword evidence="1" id="KW-0472">Membrane</keyword>
<protein>
    <recommendedName>
        <fullName evidence="4">CDP-alcohol phosphatidyltransferase</fullName>
    </recommendedName>
</protein>
<organism evidence="2 3">
    <name type="scientific">Lonsdalea britannica</name>
    <dbReference type="NCBI Taxonomy" id="1082704"/>
    <lineage>
        <taxon>Bacteria</taxon>
        <taxon>Pseudomonadati</taxon>
        <taxon>Pseudomonadota</taxon>
        <taxon>Gammaproteobacteria</taxon>
        <taxon>Enterobacterales</taxon>
        <taxon>Pectobacteriaceae</taxon>
        <taxon>Lonsdalea</taxon>
    </lineage>
</organism>
<feature type="transmembrane region" description="Helical" evidence="1">
    <location>
        <begin position="31"/>
        <end position="64"/>
    </location>
</feature>
<reference evidence="2 3" key="1">
    <citation type="submission" date="2017-08" db="EMBL/GenBank/DDBJ databases">
        <title>Comparative genomics of bacteria isolated from necrotic lesions of AOD affected trees.</title>
        <authorList>
            <person name="Doonan J."/>
            <person name="Denman S."/>
            <person name="McDonald J.E."/>
        </authorList>
    </citation>
    <scope>NUCLEOTIDE SEQUENCE [LARGE SCALE GENOMIC DNA]</scope>
    <source>
        <strain evidence="2 3">477</strain>
    </source>
</reference>
<dbReference type="AlphaFoldDB" id="A0AAD0SIY6"/>
<proteinExistence type="predicted"/>
<dbReference type="EMBL" id="CP023009">
    <property type="protein sequence ID" value="AXW88622.1"/>
    <property type="molecule type" value="Genomic_DNA"/>
</dbReference>
<dbReference type="RefSeq" id="WP_085653610.1">
    <property type="nucleotide sequence ID" value="NZ_CP023009.1"/>
</dbReference>
<name>A0AAD0SIY6_9GAMM</name>
<dbReference type="Gene3D" id="1.20.120.1760">
    <property type="match status" value="1"/>
</dbReference>
<keyword evidence="1" id="KW-0812">Transmembrane</keyword>
<dbReference type="GO" id="GO:0016780">
    <property type="term" value="F:phosphotransferase activity, for other substituted phosphate groups"/>
    <property type="evidence" value="ECO:0007669"/>
    <property type="project" value="InterPro"/>
</dbReference>
<dbReference type="Proteomes" id="UP000263881">
    <property type="component" value="Chromosome"/>
</dbReference>
<dbReference type="InterPro" id="IPR043130">
    <property type="entry name" value="CDP-OH_PTrfase_TM_dom"/>
</dbReference>
<evidence type="ECO:0008006" key="4">
    <source>
        <dbReference type="Google" id="ProtNLM"/>
    </source>
</evidence>
<dbReference type="GO" id="GO:0008654">
    <property type="term" value="P:phospholipid biosynthetic process"/>
    <property type="evidence" value="ECO:0007669"/>
    <property type="project" value="InterPro"/>
</dbReference>
<dbReference type="Pfam" id="PF01066">
    <property type="entry name" value="CDP-OH_P_transf"/>
    <property type="match status" value="1"/>
</dbReference>
<feature type="transmembrane region" description="Helical" evidence="1">
    <location>
        <begin position="152"/>
        <end position="185"/>
    </location>
</feature>
<sequence length="200" mass="22032">MTLYDIKPKFQSLLRPIVVTLHRWGITANQVTLLAMGLSVALGSVLMLYPVPVLFGFLPIYLFFRMALNAMDGMLAREFNQQTTLGAVLNEVGDIISDAALYLPFAFLSGVWPGWVVLVVLLAGLTEFCGVLTQTLTHQRNYRGPLGKSDRAFLFGALGLGIAIWAQYAVLVNIVLMIAVLLLIWTCINRCRGALESRDA</sequence>